<protein>
    <submittedName>
        <fullName evidence="1">Uncharacterized protein</fullName>
    </submittedName>
</protein>
<proteinExistence type="predicted"/>
<dbReference type="EMBL" id="AKJY01000014">
    <property type="protein sequence ID" value="EJL74277.1"/>
    <property type="molecule type" value="Genomic_DNA"/>
</dbReference>
<reference evidence="1 2" key="1">
    <citation type="journal article" date="2012" name="J. Bacteriol.">
        <title>Twenty-one genome sequences from Pseudomonas species and 19 genome sequences from diverse bacteria isolated from the rhizosphere and endosphere of Populus deltoides.</title>
        <authorList>
            <person name="Brown S.D."/>
            <person name="Utturkar S.M."/>
            <person name="Klingeman D.M."/>
            <person name="Johnson C.M."/>
            <person name="Martin S.L."/>
            <person name="Land M.L."/>
            <person name="Lu T.Y."/>
            <person name="Schadt C.W."/>
            <person name="Doktycz M.J."/>
            <person name="Pelletier D.A."/>
        </authorList>
    </citation>
    <scope>NUCLEOTIDE SEQUENCE [LARGE SCALE GENOMIC DNA]</scope>
    <source>
        <strain evidence="1 2">CF314</strain>
    </source>
</reference>
<organism evidence="1 2">
    <name type="scientific">Chryseobacterium populi</name>
    <dbReference type="NCBI Taxonomy" id="1144316"/>
    <lineage>
        <taxon>Bacteria</taxon>
        <taxon>Pseudomonadati</taxon>
        <taxon>Bacteroidota</taxon>
        <taxon>Flavobacteriia</taxon>
        <taxon>Flavobacteriales</taxon>
        <taxon>Weeksellaceae</taxon>
        <taxon>Chryseobacterium group</taxon>
        <taxon>Chryseobacterium</taxon>
    </lineage>
</organism>
<comment type="caution">
    <text evidence="1">The sequence shown here is derived from an EMBL/GenBank/DDBJ whole genome shotgun (WGS) entry which is preliminary data.</text>
</comment>
<dbReference type="RefSeq" id="WP_007841280.1">
    <property type="nucleotide sequence ID" value="NZ_AKJY01000014.1"/>
</dbReference>
<evidence type="ECO:0000313" key="2">
    <source>
        <dbReference type="Proteomes" id="UP000007509"/>
    </source>
</evidence>
<dbReference type="OrthoDB" id="961510at2"/>
<dbReference type="Proteomes" id="UP000007509">
    <property type="component" value="Unassembled WGS sequence"/>
</dbReference>
<dbReference type="PATRIC" id="fig|1144316.3.peg.1022"/>
<evidence type="ECO:0000313" key="1">
    <source>
        <dbReference type="EMBL" id="EJL74277.1"/>
    </source>
</evidence>
<gene>
    <name evidence="1" type="ORF">PMI13_01010</name>
</gene>
<accession>J2T867</accession>
<keyword evidence="2" id="KW-1185">Reference proteome</keyword>
<name>J2T867_9FLAO</name>
<sequence length="70" mass="8455">MKILSFYEFTQLSEIEQYNLVFEKGRLISSSLKGDIEFTLYELFNFYVEVAYHSKDNKVINLNRYMKIQN</sequence>
<dbReference type="AlphaFoldDB" id="J2T867"/>